<dbReference type="AlphaFoldDB" id="A0A2G2Z1I9"/>
<evidence type="ECO:0000313" key="8">
    <source>
        <dbReference type="EMBL" id="PHT75725.1"/>
    </source>
</evidence>
<dbReference type="SMART" id="SM01019">
    <property type="entry name" value="B3"/>
    <property type="match status" value="2"/>
</dbReference>
<dbReference type="STRING" id="4072.A0A2G2Z1I9"/>
<keyword evidence="9" id="KW-1185">Reference proteome</keyword>
<keyword evidence="4" id="KW-0804">Transcription</keyword>
<dbReference type="InterPro" id="IPR015300">
    <property type="entry name" value="DNA-bd_pseudobarrel_sf"/>
</dbReference>
<name>A0A2G2Z1I9_CAPAN</name>
<organism evidence="8 9">
    <name type="scientific">Capsicum annuum</name>
    <name type="common">Capsicum pepper</name>
    <dbReference type="NCBI Taxonomy" id="4072"/>
    <lineage>
        <taxon>Eukaryota</taxon>
        <taxon>Viridiplantae</taxon>
        <taxon>Streptophyta</taxon>
        <taxon>Embryophyta</taxon>
        <taxon>Tracheophyta</taxon>
        <taxon>Spermatophyta</taxon>
        <taxon>Magnoliopsida</taxon>
        <taxon>eudicotyledons</taxon>
        <taxon>Gunneridae</taxon>
        <taxon>Pentapetalae</taxon>
        <taxon>asterids</taxon>
        <taxon>lamiids</taxon>
        <taxon>Solanales</taxon>
        <taxon>Solanaceae</taxon>
        <taxon>Solanoideae</taxon>
        <taxon>Capsiceae</taxon>
        <taxon>Capsicum</taxon>
    </lineage>
</organism>
<feature type="region of interest" description="Disordered" evidence="6">
    <location>
        <begin position="214"/>
        <end position="289"/>
    </location>
</feature>
<dbReference type="GO" id="GO:0005634">
    <property type="term" value="C:nucleus"/>
    <property type="evidence" value="ECO:0007669"/>
    <property type="project" value="UniProtKB-SubCell"/>
</dbReference>
<dbReference type="Gene3D" id="2.40.330.10">
    <property type="entry name" value="DNA-binding pseudobarrel domain"/>
    <property type="match status" value="2"/>
</dbReference>
<feature type="domain" description="TF-B3" evidence="7">
    <location>
        <begin position="316"/>
        <end position="415"/>
    </location>
</feature>
<evidence type="ECO:0000256" key="2">
    <source>
        <dbReference type="ARBA" id="ARBA00023015"/>
    </source>
</evidence>
<dbReference type="GO" id="GO:0003677">
    <property type="term" value="F:DNA binding"/>
    <property type="evidence" value="ECO:0007669"/>
    <property type="project" value="UniProtKB-KW"/>
</dbReference>
<comment type="caution">
    <text evidence="8">The sequence shown here is derived from an EMBL/GenBank/DDBJ whole genome shotgun (WGS) entry which is preliminary data.</text>
</comment>
<sequence length="483" mass="56353">MFLIVEILVITRAEVIGEEGDEIFMVSTRSREVRDAEPLPEDRLLTRGRGRGRGHPKKIPPGFRDYKNGKLPKRVSLRDRLGHIWSMRVAKIGREIYFQYGWPKFVKDNKLKHGDFLIFDYDGNKIFNIKILGSNGYEKKEDGCLKLGVLEESEEMNIEHQKCVEPKGKNWARYSNSSSYSNRSDKDSLKDGDKEYDQTKKMRCSKWKDVQEEEVYEEEDEFEEEEEEDKEETKKVTHSKRKHVEEEGYLDYDDDQEEEGEETEEEEVNERSGTFNNKESRLKASWKRSTDHKVNDLHDTFGANVFKSGCAIQPKNPYFVAKVQSKRRNQLYVPMDVVRDYKHEFPSTMSIRDSAGREFETRVVKWKDGRIWLVGGWRSFCRWNLVQKNDKWSGDWMELMIDGSEPVGTHPYLSEKLPDSPESDGLACHTRSTHNFPFYGHPDGVYHISDKEDCTCTANTDLGHKAWGSIPIIVSKFMYWGTG</sequence>
<keyword evidence="2" id="KW-0805">Transcription regulation</keyword>
<comment type="subcellular location">
    <subcellularLocation>
        <location evidence="1">Nucleus</location>
    </subcellularLocation>
</comment>
<dbReference type="InterPro" id="IPR050655">
    <property type="entry name" value="Plant_B3_domain"/>
</dbReference>
<accession>A0A2G2Z1I9</accession>
<feature type="compositionally biased region" description="Acidic residues" evidence="6">
    <location>
        <begin position="214"/>
        <end position="230"/>
    </location>
</feature>
<evidence type="ECO:0000259" key="7">
    <source>
        <dbReference type="PROSITE" id="PS50863"/>
    </source>
</evidence>
<dbReference type="Proteomes" id="UP000222542">
    <property type="component" value="Unassembled WGS sequence"/>
</dbReference>
<evidence type="ECO:0000313" key="9">
    <source>
        <dbReference type="Proteomes" id="UP000222542"/>
    </source>
</evidence>
<dbReference type="SUPFAM" id="SSF101936">
    <property type="entry name" value="DNA-binding pseudobarrel domain"/>
    <property type="match status" value="2"/>
</dbReference>
<keyword evidence="5" id="KW-0539">Nucleus</keyword>
<evidence type="ECO:0000256" key="4">
    <source>
        <dbReference type="ARBA" id="ARBA00023163"/>
    </source>
</evidence>
<keyword evidence="3" id="KW-0238">DNA-binding</keyword>
<feature type="compositionally biased region" description="Basic and acidic residues" evidence="6">
    <location>
        <begin position="183"/>
        <end position="195"/>
    </location>
</feature>
<evidence type="ECO:0000256" key="5">
    <source>
        <dbReference type="ARBA" id="ARBA00023242"/>
    </source>
</evidence>
<dbReference type="EMBL" id="AYRZ02000007">
    <property type="protein sequence ID" value="PHT75725.1"/>
    <property type="molecule type" value="Genomic_DNA"/>
</dbReference>
<evidence type="ECO:0000256" key="3">
    <source>
        <dbReference type="ARBA" id="ARBA00023125"/>
    </source>
</evidence>
<dbReference type="PROSITE" id="PS50863">
    <property type="entry name" value="B3"/>
    <property type="match status" value="2"/>
</dbReference>
<dbReference type="CDD" id="cd10017">
    <property type="entry name" value="B3_DNA"/>
    <property type="match status" value="2"/>
</dbReference>
<feature type="region of interest" description="Disordered" evidence="6">
    <location>
        <begin position="174"/>
        <end position="195"/>
    </location>
</feature>
<feature type="compositionally biased region" description="Basic and acidic residues" evidence="6">
    <location>
        <begin position="278"/>
        <end position="289"/>
    </location>
</feature>
<dbReference type="InterPro" id="IPR003340">
    <property type="entry name" value="B3_DNA-bd"/>
</dbReference>
<dbReference type="Gramene" id="PHT75725">
    <property type="protein sequence ID" value="PHT75725"/>
    <property type="gene ID" value="T459_19247"/>
</dbReference>
<feature type="domain" description="TF-B3" evidence="7">
    <location>
        <begin position="59"/>
        <end position="135"/>
    </location>
</feature>
<feature type="compositionally biased region" description="Acidic residues" evidence="6">
    <location>
        <begin position="247"/>
        <end position="268"/>
    </location>
</feature>
<protein>
    <recommendedName>
        <fullName evidence="7">TF-B3 domain-containing protein</fullName>
    </recommendedName>
</protein>
<gene>
    <name evidence="8" type="ORF">T459_19247</name>
</gene>
<dbReference type="Pfam" id="PF02362">
    <property type="entry name" value="B3"/>
    <property type="match status" value="2"/>
</dbReference>
<proteinExistence type="predicted"/>
<dbReference type="PANTHER" id="PTHR31920:SF135">
    <property type="entry name" value="B3 DOMAIN-CONTAINING PROTEIN OS03G0621600-RELATED"/>
    <property type="match status" value="1"/>
</dbReference>
<reference evidence="8 9" key="1">
    <citation type="journal article" date="2014" name="Nat. Genet.">
        <title>Genome sequence of the hot pepper provides insights into the evolution of pungency in Capsicum species.</title>
        <authorList>
            <person name="Kim S."/>
            <person name="Park M."/>
            <person name="Yeom S.I."/>
            <person name="Kim Y.M."/>
            <person name="Lee J.M."/>
            <person name="Lee H.A."/>
            <person name="Seo E."/>
            <person name="Choi J."/>
            <person name="Cheong K."/>
            <person name="Kim K.T."/>
            <person name="Jung K."/>
            <person name="Lee G.W."/>
            <person name="Oh S.K."/>
            <person name="Bae C."/>
            <person name="Kim S.B."/>
            <person name="Lee H.Y."/>
            <person name="Kim S.Y."/>
            <person name="Kim M.S."/>
            <person name="Kang B.C."/>
            <person name="Jo Y.D."/>
            <person name="Yang H.B."/>
            <person name="Jeong H.J."/>
            <person name="Kang W.H."/>
            <person name="Kwon J.K."/>
            <person name="Shin C."/>
            <person name="Lim J.Y."/>
            <person name="Park J.H."/>
            <person name="Huh J.H."/>
            <person name="Kim J.S."/>
            <person name="Kim B.D."/>
            <person name="Cohen O."/>
            <person name="Paran I."/>
            <person name="Suh M.C."/>
            <person name="Lee S.B."/>
            <person name="Kim Y.K."/>
            <person name="Shin Y."/>
            <person name="Noh S.J."/>
            <person name="Park J."/>
            <person name="Seo Y.S."/>
            <person name="Kwon S.Y."/>
            <person name="Kim H.A."/>
            <person name="Park J.M."/>
            <person name="Kim H.J."/>
            <person name="Choi S.B."/>
            <person name="Bosland P.W."/>
            <person name="Reeves G."/>
            <person name="Jo S.H."/>
            <person name="Lee B.W."/>
            <person name="Cho H.T."/>
            <person name="Choi H.S."/>
            <person name="Lee M.S."/>
            <person name="Yu Y."/>
            <person name="Do Choi Y."/>
            <person name="Park B.S."/>
            <person name="van Deynze A."/>
            <person name="Ashrafi H."/>
            <person name="Hill T."/>
            <person name="Kim W.T."/>
            <person name="Pai H.S."/>
            <person name="Ahn H.K."/>
            <person name="Yeam I."/>
            <person name="Giovannoni J.J."/>
            <person name="Rose J.K."/>
            <person name="Sorensen I."/>
            <person name="Lee S.J."/>
            <person name="Kim R.W."/>
            <person name="Choi I.Y."/>
            <person name="Choi B.S."/>
            <person name="Lim J.S."/>
            <person name="Lee Y.H."/>
            <person name="Choi D."/>
        </authorList>
    </citation>
    <scope>NUCLEOTIDE SEQUENCE [LARGE SCALE GENOMIC DNA]</scope>
    <source>
        <strain evidence="9">cv. CM334</strain>
    </source>
</reference>
<evidence type="ECO:0000256" key="6">
    <source>
        <dbReference type="SAM" id="MobiDB-lite"/>
    </source>
</evidence>
<dbReference type="PANTHER" id="PTHR31920">
    <property type="entry name" value="B3 DOMAIN-CONTAINING"/>
    <property type="match status" value="1"/>
</dbReference>
<reference evidence="8 9" key="2">
    <citation type="journal article" date="2017" name="Genome Biol.">
        <title>New reference genome sequences of hot pepper reveal the massive evolution of plant disease-resistance genes by retroduplication.</title>
        <authorList>
            <person name="Kim S."/>
            <person name="Park J."/>
            <person name="Yeom S.I."/>
            <person name="Kim Y.M."/>
            <person name="Seo E."/>
            <person name="Kim K.T."/>
            <person name="Kim M.S."/>
            <person name="Lee J.M."/>
            <person name="Cheong K."/>
            <person name="Shin H.S."/>
            <person name="Kim S.B."/>
            <person name="Han K."/>
            <person name="Lee J."/>
            <person name="Park M."/>
            <person name="Lee H.A."/>
            <person name="Lee H.Y."/>
            <person name="Lee Y."/>
            <person name="Oh S."/>
            <person name="Lee J.H."/>
            <person name="Choi E."/>
            <person name="Choi E."/>
            <person name="Lee S.E."/>
            <person name="Jeon J."/>
            <person name="Kim H."/>
            <person name="Choi G."/>
            <person name="Song H."/>
            <person name="Lee J."/>
            <person name="Lee S.C."/>
            <person name="Kwon J.K."/>
            <person name="Lee H.Y."/>
            <person name="Koo N."/>
            <person name="Hong Y."/>
            <person name="Kim R.W."/>
            <person name="Kang W.H."/>
            <person name="Huh J.H."/>
            <person name="Kang B.C."/>
            <person name="Yang T.J."/>
            <person name="Lee Y.H."/>
            <person name="Bennetzen J.L."/>
            <person name="Choi D."/>
        </authorList>
    </citation>
    <scope>NUCLEOTIDE SEQUENCE [LARGE SCALE GENOMIC DNA]</scope>
    <source>
        <strain evidence="9">cv. CM334</strain>
    </source>
</reference>
<evidence type="ECO:0000256" key="1">
    <source>
        <dbReference type="ARBA" id="ARBA00004123"/>
    </source>
</evidence>